<sequence length="537" mass="62900">MDNHSTFTLWKECDNVRMKLQDHNYTLEKLTQKVLKLDLFKPQKKYPKTADNNSKNHKLKKFHRKLYQDNLLQRLHQENCDLQKSLDKTYQLAYKQEQQIQKIKQEKDYLEAAAKFFKTGLSLFFSKFDNVTNRIIIKTYSKSELASEQAVLFEIPIQIYNLPHSCIDSGFQELNLKNVPSPKQSIENEIHYLQETFPKEELIDGSSLQLENVQTFKDYNDFIVFEDTRSLLLLKDFNVLTRNVLELSKITSSFIFYENIKSNFELSRFIDENDKKKGDDFYISFNLTINEIMQNTSKEKTNFYPKNSKQKICDEKYRNFKSSQAIVIGTNISSIGVGDSSTLFCDQQSQVEKNLFTNTTLADKKSDERENIAKITFGHKIGKEIILKTSKTSLEAMQNASDRIDSRRDFKKSLQALREVIESCKRVSGQNSTSEKSSKTKIQENKRYLMTKPLTEEVTKKEINRRKQVFSNNKKEYKKIPEMDKMYQIVLQNNVPHETNMKFMKLNDSNAQMLVINNTNSTHILKLKRTSNISLNQ</sequence>
<keyword evidence="2" id="KW-1185">Reference proteome</keyword>
<dbReference type="AlphaFoldDB" id="A0A232F0G5"/>
<protein>
    <submittedName>
        <fullName evidence="1">Uncharacterized protein</fullName>
    </submittedName>
</protein>
<accession>A0A232F0G5</accession>
<comment type="caution">
    <text evidence="1">The sequence shown here is derived from an EMBL/GenBank/DDBJ whole genome shotgun (WGS) entry which is preliminary data.</text>
</comment>
<dbReference type="Proteomes" id="UP000215335">
    <property type="component" value="Unassembled WGS sequence"/>
</dbReference>
<reference evidence="1 2" key="1">
    <citation type="journal article" date="2017" name="Curr. Biol.">
        <title>The Evolution of Venom by Co-option of Single-Copy Genes.</title>
        <authorList>
            <person name="Martinson E.O."/>
            <person name="Mrinalini"/>
            <person name="Kelkar Y.D."/>
            <person name="Chang C.H."/>
            <person name="Werren J.H."/>
        </authorList>
    </citation>
    <scope>NUCLEOTIDE SEQUENCE [LARGE SCALE GENOMIC DNA]</scope>
    <source>
        <strain evidence="1 2">Alberta</strain>
        <tissue evidence="1">Whole body</tissue>
    </source>
</reference>
<evidence type="ECO:0000313" key="1">
    <source>
        <dbReference type="EMBL" id="OXU24145.1"/>
    </source>
</evidence>
<organism evidence="1 2">
    <name type="scientific">Trichomalopsis sarcophagae</name>
    <dbReference type="NCBI Taxonomy" id="543379"/>
    <lineage>
        <taxon>Eukaryota</taxon>
        <taxon>Metazoa</taxon>
        <taxon>Ecdysozoa</taxon>
        <taxon>Arthropoda</taxon>
        <taxon>Hexapoda</taxon>
        <taxon>Insecta</taxon>
        <taxon>Pterygota</taxon>
        <taxon>Neoptera</taxon>
        <taxon>Endopterygota</taxon>
        <taxon>Hymenoptera</taxon>
        <taxon>Apocrita</taxon>
        <taxon>Proctotrupomorpha</taxon>
        <taxon>Chalcidoidea</taxon>
        <taxon>Pteromalidae</taxon>
        <taxon>Pteromalinae</taxon>
        <taxon>Trichomalopsis</taxon>
    </lineage>
</organism>
<evidence type="ECO:0000313" key="2">
    <source>
        <dbReference type="Proteomes" id="UP000215335"/>
    </source>
</evidence>
<proteinExistence type="predicted"/>
<dbReference type="EMBL" id="NNAY01001391">
    <property type="protein sequence ID" value="OXU24145.1"/>
    <property type="molecule type" value="Genomic_DNA"/>
</dbReference>
<name>A0A232F0G5_9HYME</name>
<gene>
    <name evidence="1" type="ORF">TSAR_007775</name>
</gene>